<protein>
    <submittedName>
        <fullName evidence="1">Uncharacterized protein</fullName>
    </submittedName>
</protein>
<feature type="non-terminal residue" evidence="1">
    <location>
        <position position="51"/>
    </location>
</feature>
<reference evidence="1" key="1">
    <citation type="submission" date="2014-12" db="EMBL/GenBank/DDBJ databases">
        <title>Insight into the proteome of Arion vulgaris.</title>
        <authorList>
            <person name="Aradska J."/>
            <person name="Bulat T."/>
            <person name="Smidak R."/>
            <person name="Sarate P."/>
            <person name="Gangsoo J."/>
            <person name="Sialana F."/>
            <person name="Bilban M."/>
            <person name="Lubec G."/>
        </authorList>
    </citation>
    <scope>NUCLEOTIDE SEQUENCE</scope>
    <source>
        <tissue evidence="1">Skin</tissue>
    </source>
</reference>
<accession>A0A0B6Y674</accession>
<dbReference type="AlphaFoldDB" id="A0A0B6Y674"/>
<evidence type="ECO:0000313" key="1">
    <source>
        <dbReference type="EMBL" id="CEK51664.1"/>
    </source>
</evidence>
<organism evidence="1">
    <name type="scientific">Arion vulgaris</name>
    <dbReference type="NCBI Taxonomy" id="1028688"/>
    <lineage>
        <taxon>Eukaryota</taxon>
        <taxon>Metazoa</taxon>
        <taxon>Spiralia</taxon>
        <taxon>Lophotrochozoa</taxon>
        <taxon>Mollusca</taxon>
        <taxon>Gastropoda</taxon>
        <taxon>Heterobranchia</taxon>
        <taxon>Euthyneura</taxon>
        <taxon>Panpulmonata</taxon>
        <taxon>Eupulmonata</taxon>
        <taxon>Stylommatophora</taxon>
        <taxon>Helicina</taxon>
        <taxon>Arionoidea</taxon>
        <taxon>Arionidae</taxon>
        <taxon>Arion</taxon>
    </lineage>
</organism>
<gene>
    <name evidence="1" type="primary">ORF14036</name>
</gene>
<dbReference type="EMBL" id="HACG01004799">
    <property type="protein sequence ID" value="CEK51664.1"/>
    <property type="molecule type" value="Transcribed_RNA"/>
</dbReference>
<proteinExistence type="predicted"/>
<name>A0A0B6Y674_9EUPU</name>
<sequence>MFPSIKRKINRVLYVTSALRHCFIRLIYQTLQHQENIESSEKNAGKASYRG</sequence>